<evidence type="ECO:0000313" key="2">
    <source>
        <dbReference type="Proteomes" id="UP000054422"/>
    </source>
</evidence>
<evidence type="ECO:0000313" key="1">
    <source>
        <dbReference type="EMBL" id="KGP62549.1"/>
    </source>
</evidence>
<reference evidence="1 2" key="1">
    <citation type="submission" date="2014-05" db="EMBL/GenBank/DDBJ databases">
        <authorList>
            <person name="Rizzardi K."/>
            <person name="Winiecka-Krusnell J."/>
            <person name="Ramliden M."/>
            <person name="Alm E."/>
            <person name="Andersson S."/>
            <person name="Byfors S."/>
        </authorList>
    </citation>
    <scope>NUCLEOTIDE SEQUENCE [LARGE SCALE GENOMIC DNA]</scope>
    <source>
        <strain evidence="1 2">LEGN</strain>
    </source>
</reference>
<accession>A0A0A2SSY0</accession>
<dbReference type="RefSeq" id="WP_035890878.1">
    <property type="nucleotide sequence ID" value="NZ_JNCF01000058.1"/>
</dbReference>
<comment type="caution">
    <text evidence="1">The sequence shown here is derived from an EMBL/GenBank/DDBJ whole genome shotgun (WGS) entry which is preliminary data.</text>
</comment>
<dbReference type="Proteomes" id="UP000054422">
    <property type="component" value="Unassembled WGS sequence"/>
</dbReference>
<organism evidence="1 2">
    <name type="scientific">Legionella norrlandica</name>
    <dbReference type="NCBI Taxonomy" id="1498499"/>
    <lineage>
        <taxon>Bacteria</taxon>
        <taxon>Pseudomonadati</taxon>
        <taxon>Pseudomonadota</taxon>
        <taxon>Gammaproteobacteria</taxon>
        <taxon>Legionellales</taxon>
        <taxon>Legionellaceae</taxon>
        <taxon>Legionella</taxon>
    </lineage>
</organism>
<evidence type="ECO:0008006" key="3">
    <source>
        <dbReference type="Google" id="ProtNLM"/>
    </source>
</evidence>
<sequence>MTKTIKATGDGICLFHAEKILDNPGIAHSIPSTPPNGPSHLPVDEEMVSHDSKEKEEGVKVKNSNISPMKSIVTEDQKKLEHLKQIVANATLSYTTYSEGIWFSFFHRHGKTGQIRANNFNEAFSKISDYNEAKETLVQYLNDGRNGNTYPHSFRTMLLFELQGNHEKKKDLQYLSKQFTSALNILASFLDAPLFANKYGK</sequence>
<proteinExistence type="predicted"/>
<protein>
    <recommendedName>
        <fullName evidence="3">OTU domain-containing protein</fullName>
    </recommendedName>
</protein>
<keyword evidence="2" id="KW-1185">Reference proteome</keyword>
<gene>
    <name evidence="1" type="ORF">EP47_11145</name>
</gene>
<dbReference type="EMBL" id="JNCF01000058">
    <property type="protein sequence ID" value="KGP62549.1"/>
    <property type="molecule type" value="Genomic_DNA"/>
</dbReference>
<name>A0A0A2SSY0_9GAMM</name>
<dbReference type="AlphaFoldDB" id="A0A0A2SSY0"/>